<dbReference type="GO" id="GO:0004477">
    <property type="term" value="F:methenyltetrahydrofolate cyclohydrolase activity"/>
    <property type="evidence" value="ECO:0007669"/>
    <property type="project" value="TreeGrafter"/>
</dbReference>
<dbReference type="Pfam" id="PF00763">
    <property type="entry name" value="THF_DHG_CYH"/>
    <property type="match status" value="1"/>
</dbReference>
<organism evidence="2 3">
    <name type="scientific">Arabidopsis thaliana x Arabidopsis arenosa</name>
    <dbReference type="NCBI Taxonomy" id="1240361"/>
    <lineage>
        <taxon>Eukaryota</taxon>
        <taxon>Viridiplantae</taxon>
        <taxon>Streptophyta</taxon>
        <taxon>Embryophyta</taxon>
        <taxon>Tracheophyta</taxon>
        <taxon>Spermatophyta</taxon>
        <taxon>Magnoliopsida</taxon>
        <taxon>eudicotyledons</taxon>
        <taxon>Gunneridae</taxon>
        <taxon>Pentapetalae</taxon>
        <taxon>rosids</taxon>
        <taxon>malvids</taxon>
        <taxon>Brassicales</taxon>
        <taxon>Brassicaceae</taxon>
        <taxon>Camelineae</taxon>
        <taxon>Arabidopsis</taxon>
    </lineage>
</organism>
<dbReference type="PANTHER" id="PTHR48099:SF5">
    <property type="entry name" value="C-1-TETRAHYDROFOLATE SYNTHASE, CYTOPLASMIC"/>
    <property type="match status" value="1"/>
</dbReference>
<accession>A0A8T1Z2C2</accession>
<evidence type="ECO:0000259" key="1">
    <source>
        <dbReference type="Pfam" id="PF00763"/>
    </source>
</evidence>
<name>A0A8T1Z2C2_9BRAS</name>
<dbReference type="GO" id="GO:0004488">
    <property type="term" value="F:methylenetetrahydrofolate dehydrogenase (NADP+) activity"/>
    <property type="evidence" value="ECO:0007669"/>
    <property type="project" value="InterPro"/>
</dbReference>
<dbReference type="AlphaFoldDB" id="A0A8T1Z2C2"/>
<dbReference type="GO" id="GO:0005829">
    <property type="term" value="C:cytosol"/>
    <property type="evidence" value="ECO:0007669"/>
    <property type="project" value="TreeGrafter"/>
</dbReference>
<dbReference type="GO" id="GO:0035999">
    <property type="term" value="P:tetrahydrofolate interconversion"/>
    <property type="evidence" value="ECO:0007669"/>
    <property type="project" value="TreeGrafter"/>
</dbReference>
<proteinExistence type="predicted"/>
<dbReference type="Proteomes" id="UP000694240">
    <property type="component" value="Chromosome 11"/>
</dbReference>
<dbReference type="PANTHER" id="PTHR48099">
    <property type="entry name" value="C-1-TETRAHYDROFOLATE SYNTHASE, CYTOPLASMIC-RELATED"/>
    <property type="match status" value="1"/>
</dbReference>
<comment type="caution">
    <text evidence="2">The sequence shown here is derived from an EMBL/GenBank/DDBJ whole genome shotgun (WGS) entry which is preliminary data.</text>
</comment>
<dbReference type="EMBL" id="JAEFBK010000011">
    <property type="protein sequence ID" value="KAG7552442.1"/>
    <property type="molecule type" value="Genomic_DNA"/>
</dbReference>
<sequence length="88" mass="9715">MDEKVVARQIIDEIRIEASRMKQSIGVIPGLAVILVGDRKISESYEVPCGFVGIKTFIVRLAEDSSEEEVVKSVSRFNDDPSVHGILV</sequence>
<keyword evidence="3" id="KW-1185">Reference proteome</keyword>
<evidence type="ECO:0000313" key="2">
    <source>
        <dbReference type="EMBL" id="KAG7552442.1"/>
    </source>
</evidence>
<evidence type="ECO:0000313" key="3">
    <source>
        <dbReference type="Proteomes" id="UP000694240"/>
    </source>
</evidence>
<protein>
    <submittedName>
        <fullName evidence="2">Tetrahydrofolate dehydrogenase/cyclohydrolase catalytic domain</fullName>
    </submittedName>
</protein>
<dbReference type="InterPro" id="IPR020630">
    <property type="entry name" value="THF_DH/CycHdrlase_cat_dom"/>
</dbReference>
<reference evidence="2 3" key="1">
    <citation type="submission" date="2020-12" db="EMBL/GenBank/DDBJ databases">
        <title>Concerted genomic and epigenomic changes stabilize Arabidopsis allopolyploids.</title>
        <authorList>
            <person name="Chen Z."/>
        </authorList>
    </citation>
    <scope>NUCLEOTIDE SEQUENCE [LARGE SCALE GENOMIC DNA]</scope>
    <source>
        <strain evidence="2">Allo738</strain>
        <tissue evidence="2">Leaf</tissue>
    </source>
</reference>
<gene>
    <name evidence="2" type="ORF">ISN45_Aa06g030440</name>
</gene>
<feature type="domain" description="Tetrahydrofolate dehydrogenase/cyclohydrolase catalytic" evidence="1">
    <location>
        <begin position="2"/>
        <end position="88"/>
    </location>
</feature>